<evidence type="ECO:0000256" key="4">
    <source>
        <dbReference type="ARBA" id="ARBA00022475"/>
    </source>
</evidence>
<dbReference type="PANTHER" id="PTHR33793:SF2">
    <property type="entry name" value="AGGLUTININ-LIKE PROTEIN 6"/>
    <property type="match status" value="1"/>
</dbReference>
<keyword evidence="11" id="KW-0843">Virulence</keyword>
<feature type="region of interest" description="Disordered" evidence="16">
    <location>
        <begin position="392"/>
        <end position="442"/>
    </location>
</feature>
<reference evidence="20" key="1">
    <citation type="submission" date="2016-05" db="EMBL/GenBank/DDBJ databases">
        <title>Comparative genomics of biotechnologically important yeasts.</title>
        <authorList>
            <consortium name="DOE Joint Genome Institute"/>
            <person name="Riley R."/>
            <person name="Haridas S."/>
            <person name="Wolfe K.H."/>
            <person name="Lopes M.R."/>
            <person name="Hittinger C.T."/>
            <person name="Goker M."/>
            <person name="Salamov A."/>
            <person name="Wisecaver J."/>
            <person name="Long T.M."/>
            <person name="Aerts A.L."/>
            <person name="Barry K."/>
            <person name="Choi C."/>
            <person name="Clum A."/>
            <person name="Coughlan A.Y."/>
            <person name="Deshpande S."/>
            <person name="Douglass A.P."/>
            <person name="Hanson S.J."/>
            <person name="Klenk H.-P."/>
            <person name="Labutti K."/>
            <person name="Lapidus A."/>
            <person name="Lindquist E."/>
            <person name="Lipzen A."/>
            <person name="Meier-Kolthoff J.P."/>
            <person name="Ohm R.A."/>
            <person name="Otillar R.P."/>
            <person name="Pangilinan J."/>
            <person name="Peng Y."/>
            <person name="Rokas A."/>
            <person name="Rosa C.A."/>
            <person name="Scheuner C."/>
            <person name="Sibirny A.A."/>
            <person name="Slot J.C."/>
            <person name="Stielow J.B."/>
            <person name="Sun H."/>
            <person name="Kurtzman C.P."/>
            <person name="Blackwell M."/>
            <person name="Grigoriev I.V."/>
            <person name="Jeffries T.W."/>
        </authorList>
    </citation>
    <scope>NUCLEOTIDE SEQUENCE [LARGE SCALE GENOMIC DNA]</scope>
    <source>
        <strain evidence="20">NRRL Y-12698</strain>
    </source>
</reference>
<evidence type="ECO:0000256" key="7">
    <source>
        <dbReference type="ARBA" id="ARBA00022622"/>
    </source>
</evidence>
<evidence type="ECO:0000256" key="10">
    <source>
        <dbReference type="ARBA" id="ARBA00022889"/>
    </source>
</evidence>
<comment type="subcellular location">
    <subcellularLocation>
        <location evidence="2">Cell membrane</location>
        <topology evidence="2">Lipid-anchor</topology>
        <topology evidence="2">GPI-anchor</topology>
    </subcellularLocation>
    <subcellularLocation>
        <location evidence="1">Secreted</location>
        <location evidence="1">Cell wall</location>
    </subcellularLocation>
</comment>
<comment type="similarity">
    <text evidence="3">Belongs to the ALS family.</text>
</comment>
<dbReference type="SUPFAM" id="SSF49401">
    <property type="entry name" value="Bacterial adhesins"/>
    <property type="match status" value="1"/>
</dbReference>
<keyword evidence="10" id="KW-0130">Cell adhesion</keyword>
<organism evidence="19 20">
    <name type="scientific">Babjeviella inositovora NRRL Y-12698</name>
    <dbReference type="NCBI Taxonomy" id="984486"/>
    <lineage>
        <taxon>Eukaryota</taxon>
        <taxon>Fungi</taxon>
        <taxon>Dikarya</taxon>
        <taxon>Ascomycota</taxon>
        <taxon>Saccharomycotina</taxon>
        <taxon>Pichiomycetes</taxon>
        <taxon>Serinales incertae sedis</taxon>
        <taxon>Babjeviella</taxon>
    </lineage>
</organism>
<dbReference type="GO" id="GO:0007155">
    <property type="term" value="P:cell adhesion"/>
    <property type="evidence" value="ECO:0007669"/>
    <property type="project" value="UniProtKB-KW"/>
</dbReference>
<keyword evidence="13" id="KW-1015">Disulfide bond</keyword>
<dbReference type="InterPro" id="IPR011252">
    <property type="entry name" value="Fibrogen-bd_dom1"/>
</dbReference>
<protein>
    <recommendedName>
        <fullName evidence="18">Agglutinin-like protein N-terminal domain-containing protein</fullName>
    </recommendedName>
</protein>
<keyword evidence="4" id="KW-1003">Cell membrane</keyword>
<dbReference type="RefSeq" id="XP_018983642.1">
    <property type="nucleotide sequence ID" value="XM_019132894.1"/>
</dbReference>
<feature type="chain" id="PRO_5009134312" description="Agglutinin-like protein N-terminal domain-containing protein" evidence="17">
    <location>
        <begin position="20"/>
        <end position="512"/>
    </location>
</feature>
<dbReference type="InterPro" id="IPR033504">
    <property type="entry name" value="ALS"/>
</dbReference>
<keyword evidence="15" id="KW-0449">Lipoprotein</keyword>
<dbReference type="GO" id="GO:0044403">
    <property type="term" value="P:biological process involved in symbiotic interaction"/>
    <property type="evidence" value="ECO:0007669"/>
    <property type="project" value="UniProtKB-ARBA"/>
</dbReference>
<dbReference type="InterPro" id="IPR024672">
    <property type="entry name" value="Agglutinin-like_N"/>
</dbReference>
<dbReference type="AlphaFoldDB" id="A0A1E3QLG8"/>
<evidence type="ECO:0000256" key="3">
    <source>
        <dbReference type="ARBA" id="ARBA00007021"/>
    </source>
</evidence>
<sequence length="512" mass="53706">MKLFSSVAFSLLFLQSVAAAEVSNVFSNLSLKQTVDLNQSGKQMPFNGWLASLDWSLDSSVAAGDTFTITMPHTYRMVSATTFPLTADGVNYASCKGVAGGSSTGTTIITCTVANAITGVDRVFGTLSFSVSFGAGGSANSADLSDAKFYTAGTNTITWSQSGGQSLTAPVTFDSGKYSWKSALNYYSHNLPTGVRQEYMLSQQCPSSGIELGELKIINPDGGFDCSNTFAYTSNSINAWSFPETFGSSNNIQLVCTTNLVTVTYTNLQPGERVFVDANRGNAQSITYYESIQCQGDSSPKITAVKVNYNVVSGSGGSSGQVGTIVTASSCWTGSQAVTSTLPFATTDLTQTVVVQNPFLTSISTSTWTGAFTTTVTQPASSGNCQVNVIVLEPTPSPSSKPASSEPASSSKAASSVPASSSKPASSSEPAASSSNHPLLLPNQRLLPSHPLLLNQRLHPPSHPLLPNQRFPPPNLQRIRTLLQLFGLLLPNGSPIVTAPLLSPTSSPLQCN</sequence>
<evidence type="ECO:0000256" key="6">
    <source>
        <dbReference type="ARBA" id="ARBA00022525"/>
    </source>
</evidence>
<dbReference type="EMBL" id="KV454436">
    <property type="protein sequence ID" value="ODQ78314.1"/>
    <property type="molecule type" value="Genomic_DNA"/>
</dbReference>
<keyword evidence="7" id="KW-0336">GPI-anchor</keyword>
<evidence type="ECO:0000256" key="12">
    <source>
        <dbReference type="ARBA" id="ARBA00023136"/>
    </source>
</evidence>
<evidence type="ECO:0000256" key="17">
    <source>
        <dbReference type="SAM" id="SignalP"/>
    </source>
</evidence>
<dbReference type="GeneID" id="30150747"/>
<keyword evidence="5" id="KW-0134">Cell wall</keyword>
<evidence type="ECO:0000256" key="16">
    <source>
        <dbReference type="SAM" id="MobiDB-lite"/>
    </source>
</evidence>
<evidence type="ECO:0000256" key="8">
    <source>
        <dbReference type="ARBA" id="ARBA00022729"/>
    </source>
</evidence>
<dbReference type="InterPro" id="IPR043063">
    <property type="entry name" value="Agglutinin-like_N_N2"/>
</dbReference>
<keyword evidence="14" id="KW-0325">Glycoprotein</keyword>
<dbReference type="Gene3D" id="2.60.40.1280">
    <property type="match status" value="1"/>
</dbReference>
<evidence type="ECO:0000256" key="15">
    <source>
        <dbReference type="ARBA" id="ARBA00023288"/>
    </source>
</evidence>
<dbReference type="SMART" id="SM01056">
    <property type="entry name" value="Candida_ALS_N"/>
    <property type="match status" value="1"/>
</dbReference>
<evidence type="ECO:0000256" key="11">
    <source>
        <dbReference type="ARBA" id="ARBA00023026"/>
    </source>
</evidence>
<evidence type="ECO:0000313" key="19">
    <source>
        <dbReference type="EMBL" id="ODQ78314.1"/>
    </source>
</evidence>
<proteinExistence type="inferred from homology"/>
<dbReference type="Pfam" id="PF05792">
    <property type="entry name" value="Candida_ALS"/>
    <property type="match status" value="2"/>
</dbReference>
<keyword evidence="12" id="KW-0472">Membrane</keyword>
<dbReference type="STRING" id="984486.A0A1E3QLG8"/>
<evidence type="ECO:0000256" key="1">
    <source>
        <dbReference type="ARBA" id="ARBA00004191"/>
    </source>
</evidence>
<keyword evidence="8 17" id="KW-0732">Signal</keyword>
<keyword evidence="6" id="KW-0964">Secreted</keyword>
<dbReference type="GO" id="GO:0005886">
    <property type="term" value="C:plasma membrane"/>
    <property type="evidence" value="ECO:0007669"/>
    <property type="project" value="UniProtKB-SubCell"/>
</dbReference>
<keyword evidence="20" id="KW-1185">Reference proteome</keyword>
<dbReference type="Pfam" id="PF11766">
    <property type="entry name" value="Candida_ALS_N"/>
    <property type="match status" value="1"/>
</dbReference>
<feature type="compositionally biased region" description="Low complexity" evidence="16">
    <location>
        <begin position="398"/>
        <end position="435"/>
    </location>
</feature>
<feature type="domain" description="Agglutinin-like protein N-terminal" evidence="18">
    <location>
        <begin position="54"/>
        <end position="294"/>
    </location>
</feature>
<dbReference type="InterPro" id="IPR008966">
    <property type="entry name" value="Adhesion_dom_sf"/>
</dbReference>
<evidence type="ECO:0000256" key="9">
    <source>
        <dbReference type="ARBA" id="ARBA00022737"/>
    </source>
</evidence>
<evidence type="ECO:0000313" key="20">
    <source>
        <dbReference type="Proteomes" id="UP000094336"/>
    </source>
</evidence>
<feature type="signal peptide" evidence="17">
    <location>
        <begin position="1"/>
        <end position="19"/>
    </location>
</feature>
<dbReference type="InterPro" id="IPR008440">
    <property type="entry name" value="Agglutinin-like_ALS_rpt"/>
</dbReference>
<dbReference type="GO" id="GO:0098552">
    <property type="term" value="C:side of membrane"/>
    <property type="evidence" value="ECO:0007669"/>
    <property type="project" value="UniProtKB-KW"/>
</dbReference>
<evidence type="ECO:0000256" key="5">
    <source>
        <dbReference type="ARBA" id="ARBA00022512"/>
    </source>
</evidence>
<name>A0A1E3QLG8_9ASCO</name>
<gene>
    <name evidence="19" type="ORF">BABINDRAFT_89893</name>
</gene>
<dbReference type="OrthoDB" id="3981162at2759"/>
<dbReference type="PANTHER" id="PTHR33793">
    <property type="entry name" value="ALPHA-AGGLUTININ"/>
    <property type="match status" value="1"/>
</dbReference>
<dbReference type="Gene3D" id="2.60.40.2430">
    <property type="entry name" value="Agglutinin-like protein, N-terminal domain, N2 subdomain"/>
    <property type="match status" value="1"/>
</dbReference>
<keyword evidence="9" id="KW-0677">Repeat</keyword>
<evidence type="ECO:0000256" key="14">
    <source>
        <dbReference type="ARBA" id="ARBA00023180"/>
    </source>
</evidence>
<accession>A0A1E3QLG8</accession>
<evidence type="ECO:0000259" key="18">
    <source>
        <dbReference type="SMART" id="SM01056"/>
    </source>
</evidence>
<dbReference type="Proteomes" id="UP000094336">
    <property type="component" value="Unassembled WGS sequence"/>
</dbReference>
<evidence type="ECO:0000256" key="2">
    <source>
        <dbReference type="ARBA" id="ARBA00004609"/>
    </source>
</evidence>
<evidence type="ECO:0000256" key="13">
    <source>
        <dbReference type="ARBA" id="ARBA00023157"/>
    </source>
</evidence>